<accession>A0A080LVJ7</accession>
<sequence>MAFAGKCFNLLDRTALASLVGVDSGTRVLEHRQRMQRNVGTRPGVRRRRQVVGVGFAGDLEDGEFLRSWHFGA</sequence>
<evidence type="ECO:0000313" key="2">
    <source>
        <dbReference type="Proteomes" id="UP000020077"/>
    </source>
</evidence>
<proteinExistence type="predicted"/>
<comment type="caution">
    <text evidence="1">The sequence shown here is derived from an EMBL/GenBank/DDBJ whole genome shotgun (WGS) entry which is preliminary data.</text>
</comment>
<name>A0A080LVJ7_9PROT</name>
<gene>
    <name evidence="1" type="ORF">AW09_002178</name>
</gene>
<dbReference type="AlphaFoldDB" id="A0A080LVJ7"/>
<dbReference type="Proteomes" id="UP000020077">
    <property type="component" value="Unassembled WGS sequence"/>
</dbReference>
<reference evidence="1 2" key="1">
    <citation type="submission" date="2014-02" db="EMBL/GenBank/DDBJ databases">
        <title>Expanding our view of genomic diversity in Candidatus Accumulibacter clades.</title>
        <authorList>
            <person name="Skennerton C.T."/>
            <person name="Barr J.J."/>
            <person name="Slater F.R."/>
            <person name="Bond P.L."/>
            <person name="Tyson G.W."/>
        </authorList>
    </citation>
    <scope>NUCLEOTIDE SEQUENCE [LARGE SCALE GENOMIC DNA]</scope>
    <source>
        <strain evidence="2">BA-91</strain>
    </source>
</reference>
<organism evidence="1 2">
    <name type="scientific">Candidatus Accumulibacter phosphatis</name>
    <dbReference type="NCBI Taxonomy" id="327160"/>
    <lineage>
        <taxon>Bacteria</taxon>
        <taxon>Pseudomonadati</taxon>
        <taxon>Pseudomonadota</taxon>
        <taxon>Betaproteobacteria</taxon>
        <taxon>Candidatus Accumulibacter</taxon>
    </lineage>
</organism>
<evidence type="ECO:0000313" key="1">
    <source>
        <dbReference type="EMBL" id="KFB72636.1"/>
    </source>
</evidence>
<protein>
    <submittedName>
        <fullName evidence="1">Uncharacterized protein</fullName>
    </submittedName>
</protein>
<dbReference type="EMBL" id="JDVG02000361">
    <property type="protein sequence ID" value="KFB72636.1"/>
    <property type="molecule type" value="Genomic_DNA"/>
</dbReference>